<dbReference type="EMBL" id="BKAJ01000068">
    <property type="protein sequence ID" value="GEP56663.1"/>
    <property type="molecule type" value="Genomic_DNA"/>
</dbReference>
<dbReference type="SUPFAM" id="SSF54593">
    <property type="entry name" value="Glyoxalase/Bleomycin resistance protein/Dihydroxybiphenyl dioxygenase"/>
    <property type="match status" value="1"/>
</dbReference>
<keyword evidence="3" id="KW-1185">Reference proteome</keyword>
<dbReference type="PROSITE" id="PS51819">
    <property type="entry name" value="VOC"/>
    <property type="match status" value="1"/>
</dbReference>
<dbReference type="InterPro" id="IPR037523">
    <property type="entry name" value="VOC_core"/>
</dbReference>
<evidence type="ECO:0000313" key="2">
    <source>
        <dbReference type="EMBL" id="GEP56663.1"/>
    </source>
</evidence>
<dbReference type="Pfam" id="PF00903">
    <property type="entry name" value="Glyoxalase"/>
    <property type="match status" value="1"/>
</dbReference>
<comment type="caution">
    <text evidence="2">The sequence shown here is derived from an EMBL/GenBank/DDBJ whole genome shotgun (WGS) entry which is preliminary data.</text>
</comment>
<sequence length="152" mass="16587">MDRTRPTLNQLNIVSGNVDASIAFYRKLGVEIPDPRIWRTNTGVHHVSAIEAESPDAATLDLDSTAFAQIWNKGWAGRHDLAGRVVVGFSVSSREEVDRLYGEMTAAGHRGLQVPWDAFWGARYAIVEDPDGIAVGLMSPISAKHRAPPPTV</sequence>
<proteinExistence type="predicted"/>
<name>A0A512NCI8_9HYPH</name>
<accession>A0A512NCI8</accession>
<evidence type="ECO:0000313" key="3">
    <source>
        <dbReference type="Proteomes" id="UP000321058"/>
    </source>
</evidence>
<feature type="domain" description="VOC" evidence="1">
    <location>
        <begin position="7"/>
        <end position="140"/>
    </location>
</feature>
<reference evidence="2 3" key="1">
    <citation type="submission" date="2019-07" db="EMBL/GenBank/DDBJ databases">
        <title>Whole genome shotgun sequence of Reyranella soli NBRC 108950.</title>
        <authorList>
            <person name="Hosoyama A."/>
            <person name="Uohara A."/>
            <person name="Ohji S."/>
            <person name="Ichikawa N."/>
        </authorList>
    </citation>
    <scope>NUCLEOTIDE SEQUENCE [LARGE SCALE GENOMIC DNA]</scope>
    <source>
        <strain evidence="2 3">NBRC 108950</strain>
    </source>
</reference>
<dbReference type="Proteomes" id="UP000321058">
    <property type="component" value="Unassembled WGS sequence"/>
</dbReference>
<organism evidence="2 3">
    <name type="scientific">Reyranella soli</name>
    <dbReference type="NCBI Taxonomy" id="1230389"/>
    <lineage>
        <taxon>Bacteria</taxon>
        <taxon>Pseudomonadati</taxon>
        <taxon>Pseudomonadota</taxon>
        <taxon>Alphaproteobacteria</taxon>
        <taxon>Hyphomicrobiales</taxon>
        <taxon>Reyranellaceae</taxon>
        <taxon>Reyranella</taxon>
    </lineage>
</organism>
<dbReference type="RefSeq" id="WP_170303186.1">
    <property type="nucleotide sequence ID" value="NZ_BKAJ01000068.1"/>
</dbReference>
<protein>
    <submittedName>
        <fullName evidence="2">Glyoxalase</fullName>
    </submittedName>
</protein>
<dbReference type="AlphaFoldDB" id="A0A512NCI8"/>
<evidence type="ECO:0000259" key="1">
    <source>
        <dbReference type="PROSITE" id="PS51819"/>
    </source>
</evidence>
<dbReference type="Gene3D" id="3.10.180.10">
    <property type="entry name" value="2,3-Dihydroxybiphenyl 1,2-Dioxygenase, domain 1"/>
    <property type="match status" value="1"/>
</dbReference>
<dbReference type="PANTHER" id="PTHR36503:SF3">
    <property type="entry name" value="BLR0126 PROTEIN"/>
    <property type="match status" value="1"/>
</dbReference>
<dbReference type="InterPro" id="IPR029068">
    <property type="entry name" value="Glyas_Bleomycin-R_OHBP_Dase"/>
</dbReference>
<dbReference type="PANTHER" id="PTHR36503">
    <property type="entry name" value="BLR2520 PROTEIN"/>
    <property type="match status" value="1"/>
</dbReference>
<gene>
    <name evidence="2" type="ORF">RSO01_38290</name>
</gene>
<dbReference type="InterPro" id="IPR004360">
    <property type="entry name" value="Glyas_Fos-R_dOase_dom"/>
</dbReference>